<dbReference type="InterPro" id="IPR024442">
    <property type="entry name" value="Transposase_Zn_ribbon"/>
</dbReference>
<dbReference type="RefSeq" id="WP_142454562.1">
    <property type="nucleotide sequence ID" value="NZ_FXTP01000008.1"/>
</dbReference>
<dbReference type="PANTHER" id="PTHR47163:SF2">
    <property type="entry name" value="SI:DKEY-17M8.2"/>
    <property type="match status" value="1"/>
</dbReference>
<dbReference type="Pfam" id="PF12760">
    <property type="entry name" value="Zn_ribbon_IS1595"/>
    <property type="match status" value="1"/>
</dbReference>
<dbReference type="EMBL" id="FXTP01000008">
    <property type="protein sequence ID" value="SMO70033.1"/>
    <property type="molecule type" value="Genomic_DNA"/>
</dbReference>
<evidence type="ECO:0000313" key="3">
    <source>
        <dbReference type="Proteomes" id="UP000317557"/>
    </source>
</evidence>
<dbReference type="Pfam" id="PF12762">
    <property type="entry name" value="DDE_Tnp_IS1595"/>
    <property type="match status" value="1"/>
</dbReference>
<protein>
    <submittedName>
        <fullName evidence="2">Transposase zinc-ribbon domain-containing protein</fullName>
    </submittedName>
</protein>
<dbReference type="OrthoDB" id="1023020at2"/>
<sequence length="324" mass="37603">MNLIEVTSKFPDELSATKHFEQARWGDTPTCAYCGSEKLSRRKKDHRFTCLKCNKSFSVTVNTMLHKTRIPLRRWLIAFSLVTDAKKGVPAKQLQRNLGVSYKTAWRMGMKMRKLMYDPAQKLDDVVEMDETYVGGKPRKGGYPNFTKKDKAYYDRAITQLEAEDFDISEGKRKKPWVPKGMGHKTIADRKTPVVGMVERDGNVIAKVMKTISAKKLKAMVEKNIDEEDSVLITDNHKGYNKMNRIIDHIKVDHQKMYSYRGINTNTIESFWAIIKRGIMGQYHKVSVKYLPDYIAEFVFKYNNRNKDDMFETLVTNAMKQKQN</sequence>
<dbReference type="InterPro" id="IPR024445">
    <property type="entry name" value="Tnp_ISXO2-like"/>
</dbReference>
<keyword evidence="3" id="KW-1185">Reference proteome</keyword>
<gene>
    <name evidence="2" type="ORF">SAMN06265219_10897</name>
</gene>
<organism evidence="2 3">
    <name type="scientific">Gracilimonas mengyeensis</name>
    <dbReference type="NCBI Taxonomy" id="1302730"/>
    <lineage>
        <taxon>Bacteria</taxon>
        <taxon>Pseudomonadati</taxon>
        <taxon>Balneolota</taxon>
        <taxon>Balneolia</taxon>
        <taxon>Balneolales</taxon>
        <taxon>Balneolaceae</taxon>
        <taxon>Gracilimonas</taxon>
    </lineage>
</organism>
<accession>A0A521DEG3</accession>
<dbReference type="PANTHER" id="PTHR47163">
    <property type="entry name" value="DDE_TNP_IS1595 DOMAIN-CONTAINING PROTEIN"/>
    <property type="match status" value="1"/>
</dbReference>
<dbReference type="SMART" id="SM01126">
    <property type="entry name" value="DDE_Tnp_IS1595"/>
    <property type="match status" value="1"/>
</dbReference>
<dbReference type="Proteomes" id="UP000317557">
    <property type="component" value="Unassembled WGS sequence"/>
</dbReference>
<dbReference type="InterPro" id="IPR053164">
    <property type="entry name" value="IS1016-like_transposase"/>
</dbReference>
<evidence type="ECO:0000313" key="2">
    <source>
        <dbReference type="EMBL" id="SMO70033.1"/>
    </source>
</evidence>
<dbReference type="NCBIfam" id="NF033547">
    <property type="entry name" value="transpos_IS1595"/>
    <property type="match status" value="1"/>
</dbReference>
<reference evidence="2 3" key="1">
    <citation type="submission" date="2017-05" db="EMBL/GenBank/DDBJ databases">
        <authorList>
            <person name="Varghese N."/>
            <person name="Submissions S."/>
        </authorList>
    </citation>
    <scope>NUCLEOTIDE SEQUENCE [LARGE SCALE GENOMIC DNA]</scope>
    <source>
        <strain evidence="2 3">DSM 21985</strain>
    </source>
</reference>
<evidence type="ECO:0000259" key="1">
    <source>
        <dbReference type="SMART" id="SM01126"/>
    </source>
</evidence>
<proteinExistence type="predicted"/>
<name>A0A521DEG3_9BACT</name>
<dbReference type="AlphaFoldDB" id="A0A521DEG3"/>
<feature type="domain" description="ISXO2-like transposase" evidence="1">
    <location>
        <begin position="122"/>
        <end position="303"/>
    </location>
</feature>